<proteinExistence type="predicted"/>
<dbReference type="Proteomes" id="UP001645859">
    <property type="component" value="Unassembled WGS sequence"/>
</dbReference>
<organism evidence="2 3">
    <name type="scientific">Leucobacter chromiireducens subsp. solipictus</name>
    <dbReference type="NCBI Taxonomy" id="398235"/>
    <lineage>
        <taxon>Bacteria</taxon>
        <taxon>Bacillati</taxon>
        <taxon>Actinomycetota</taxon>
        <taxon>Actinomycetes</taxon>
        <taxon>Micrococcales</taxon>
        <taxon>Microbacteriaceae</taxon>
        <taxon>Leucobacter</taxon>
    </lineage>
</organism>
<keyword evidence="1" id="KW-0812">Transmembrane</keyword>
<keyword evidence="3" id="KW-1185">Reference proteome</keyword>
<evidence type="ECO:0000313" key="2">
    <source>
        <dbReference type="EMBL" id="MBL3679994.1"/>
    </source>
</evidence>
<evidence type="ECO:0000313" key="3">
    <source>
        <dbReference type="Proteomes" id="UP001645859"/>
    </source>
</evidence>
<name>A0ABS1SKH7_9MICO</name>
<feature type="transmembrane region" description="Helical" evidence="1">
    <location>
        <begin position="69"/>
        <end position="88"/>
    </location>
</feature>
<evidence type="ECO:0000256" key="1">
    <source>
        <dbReference type="SAM" id="Phobius"/>
    </source>
</evidence>
<comment type="caution">
    <text evidence="2">The sequence shown here is derived from an EMBL/GenBank/DDBJ whole genome shotgun (WGS) entry which is preliminary data.</text>
</comment>
<feature type="transmembrane region" description="Helical" evidence="1">
    <location>
        <begin position="39"/>
        <end position="62"/>
    </location>
</feature>
<gene>
    <name evidence="2" type="ORF">D3230_11955</name>
</gene>
<accession>A0ABS1SKH7</accession>
<dbReference type="EMBL" id="QYAC01000006">
    <property type="protein sequence ID" value="MBL3679994.1"/>
    <property type="molecule type" value="Genomic_DNA"/>
</dbReference>
<reference evidence="2 3" key="1">
    <citation type="submission" date="2018-09" db="EMBL/GenBank/DDBJ databases">
        <title>Comparative genomics of Leucobacter spp.</title>
        <authorList>
            <person name="Reis A.C."/>
            <person name="Kolvenbach B.A."/>
            <person name="Corvini P.F.X."/>
            <person name="Nunes O.C."/>
        </authorList>
    </citation>
    <scope>NUCLEOTIDE SEQUENCE [LARGE SCALE GENOMIC DNA]</scope>
    <source>
        <strain evidence="2 3">TAN 31504</strain>
    </source>
</reference>
<protein>
    <submittedName>
        <fullName evidence="2">Uncharacterized protein</fullName>
    </submittedName>
</protein>
<keyword evidence="1" id="KW-1133">Transmembrane helix</keyword>
<sequence length="90" mass="8550">MVAAALAYPATAWLVLGHGDGAGSSPGAAAVPGHHGAATLTAALPLAAVVMLVAALLGLGMLAIRDRRALSAAEAGGMAAMLLAMLAGHG</sequence>
<keyword evidence="1" id="KW-0472">Membrane</keyword>